<sequence length="429" mass="46842">MAFAAPSQRPSPRPSPRRFRAAAADELPQIGAVSEQQQHNNNHNNEVTGGSTSSSRARCLKSFERQGAQPWPTGALASLNQGACWPRAPWTSQQLTPVLSARGEGRLLGTPGGPPRLLPTVSDGQSGEESAFSLRAGHIDWQSLVQWSEEAEPTKPSTWCPRLTAPRVRRRRLGLGRESKGSRGNGFSAVESGSSMVSAKDDEESVDDLDSDKDSSNASDGRRGSRSTVLSIVADLSSPAPAGVGDLQSFARGADPDAHQRWSSGTVPPLPTQTAVKQRHRSSEVSSRQSMSSRSSKESRVERPVSPLSVCEARLERSLHPKGGTVSRGSGLAEALAKGDKEEADFARYRVESSQEFQERNRKAASRWRERHEKKQRIAEMRWMFQDPAFMKKLDQAKVHDQVGRHLNTPVQDDKDDDPQSPKSATSAK</sequence>
<feature type="compositionally biased region" description="Basic and acidic residues" evidence="1">
    <location>
        <begin position="212"/>
        <end position="223"/>
    </location>
</feature>
<feature type="region of interest" description="Disordered" evidence="1">
    <location>
        <begin position="354"/>
        <end position="374"/>
    </location>
</feature>
<gene>
    <name evidence="2" type="ORF">PGLA1383_LOCUS25295</name>
</gene>
<keyword evidence="3" id="KW-1185">Reference proteome</keyword>
<dbReference type="AlphaFoldDB" id="A0A813F750"/>
<proteinExistence type="predicted"/>
<evidence type="ECO:0000313" key="2">
    <source>
        <dbReference type="EMBL" id="CAE8607362.1"/>
    </source>
</evidence>
<evidence type="ECO:0000313" key="3">
    <source>
        <dbReference type="Proteomes" id="UP000654075"/>
    </source>
</evidence>
<feature type="compositionally biased region" description="Polar residues" evidence="1">
    <location>
        <begin position="46"/>
        <end position="56"/>
    </location>
</feature>
<feature type="compositionally biased region" description="Low complexity" evidence="1">
    <location>
        <begin position="284"/>
        <end position="294"/>
    </location>
</feature>
<protein>
    <submittedName>
        <fullName evidence="2">Uncharacterized protein</fullName>
    </submittedName>
</protein>
<evidence type="ECO:0000256" key="1">
    <source>
        <dbReference type="SAM" id="MobiDB-lite"/>
    </source>
</evidence>
<accession>A0A813F750</accession>
<feature type="region of interest" description="Disordered" evidence="1">
    <location>
        <begin position="1"/>
        <end position="72"/>
    </location>
</feature>
<feature type="compositionally biased region" description="Low complexity" evidence="1">
    <location>
        <begin position="36"/>
        <end position="45"/>
    </location>
</feature>
<feature type="region of interest" description="Disordered" evidence="1">
    <location>
        <begin position="171"/>
        <end position="307"/>
    </location>
</feature>
<feature type="compositionally biased region" description="Acidic residues" evidence="1">
    <location>
        <begin position="201"/>
        <end position="211"/>
    </location>
</feature>
<feature type="compositionally biased region" description="Polar residues" evidence="1">
    <location>
        <begin position="261"/>
        <end position="276"/>
    </location>
</feature>
<dbReference type="Proteomes" id="UP000654075">
    <property type="component" value="Unassembled WGS sequence"/>
</dbReference>
<feature type="non-terminal residue" evidence="2">
    <location>
        <position position="429"/>
    </location>
</feature>
<reference evidence="2" key="1">
    <citation type="submission" date="2021-02" db="EMBL/GenBank/DDBJ databases">
        <authorList>
            <person name="Dougan E. K."/>
            <person name="Rhodes N."/>
            <person name="Thang M."/>
            <person name="Chan C."/>
        </authorList>
    </citation>
    <scope>NUCLEOTIDE SEQUENCE</scope>
</reference>
<organism evidence="2 3">
    <name type="scientific">Polarella glacialis</name>
    <name type="common">Dinoflagellate</name>
    <dbReference type="NCBI Taxonomy" id="89957"/>
    <lineage>
        <taxon>Eukaryota</taxon>
        <taxon>Sar</taxon>
        <taxon>Alveolata</taxon>
        <taxon>Dinophyceae</taxon>
        <taxon>Suessiales</taxon>
        <taxon>Suessiaceae</taxon>
        <taxon>Polarella</taxon>
    </lineage>
</organism>
<name>A0A813F750_POLGL</name>
<feature type="region of interest" description="Disordered" evidence="1">
    <location>
        <begin position="396"/>
        <end position="429"/>
    </location>
</feature>
<comment type="caution">
    <text evidence="2">The sequence shown here is derived from an EMBL/GenBank/DDBJ whole genome shotgun (WGS) entry which is preliminary data.</text>
</comment>
<dbReference type="EMBL" id="CAJNNV010021330">
    <property type="protein sequence ID" value="CAE8607362.1"/>
    <property type="molecule type" value="Genomic_DNA"/>
</dbReference>